<comment type="caution">
    <text evidence="13">The sequence shown here is derived from an EMBL/GenBank/DDBJ whole genome shotgun (WGS) entry which is preliminary data.</text>
</comment>
<evidence type="ECO:0000259" key="12">
    <source>
        <dbReference type="PROSITE" id="PS50195"/>
    </source>
</evidence>
<dbReference type="FunFam" id="3.30.1520.10:FF:000037">
    <property type="entry name" value="Sorting nexin mvp-1"/>
    <property type="match status" value="1"/>
</dbReference>
<keyword evidence="9" id="KW-0472">Membrane</keyword>
<dbReference type="SMART" id="SM00312">
    <property type="entry name" value="PX"/>
    <property type="match status" value="1"/>
</dbReference>
<dbReference type="RefSeq" id="XP_013255482.1">
    <property type="nucleotide sequence ID" value="XM_013400028.1"/>
</dbReference>
<dbReference type="SUPFAM" id="SSF64268">
    <property type="entry name" value="PX domain"/>
    <property type="match status" value="1"/>
</dbReference>
<dbReference type="GO" id="GO:0042147">
    <property type="term" value="P:retrograde transport, endosome to Golgi"/>
    <property type="evidence" value="ECO:0007669"/>
    <property type="project" value="InterPro"/>
</dbReference>
<feature type="compositionally biased region" description="Polar residues" evidence="11">
    <location>
        <begin position="312"/>
        <end position="322"/>
    </location>
</feature>
<dbReference type="InterPro" id="IPR045734">
    <property type="entry name" value="Snx8_BAR_dom"/>
</dbReference>
<keyword evidence="7" id="KW-0963">Cytoplasm</keyword>
<dbReference type="HOGENOM" id="CLU_009058_1_0_1"/>
<gene>
    <name evidence="13" type="ORF">A1O9_10797</name>
</gene>
<evidence type="ECO:0000256" key="3">
    <source>
        <dbReference type="ARBA" id="ARBA00004496"/>
    </source>
</evidence>
<comment type="subcellular location">
    <subcellularLocation>
        <location evidence="3">Cytoplasm</location>
    </subcellularLocation>
    <subcellularLocation>
        <location evidence="2">Membrane</location>
        <topology evidence="2">Peripheral membrane protein</topology>
        <orientation evidence="2">Cytoplasmic side</orientation>
    </subcellularLocation>
</comment>
<dbReference type="GO" id="GO:0016020">
    <property type="term" value="C:membrane"/>
    <property type="evidence" value="ECO:0007669"/>
    <property type="project" value="UniProtKB-SubCell"/>
</dbReference>
<feature type="compositionally biased region" description="Low complexity" evidence="11">
    <location>
        <begin position="258"/>
        <end position="272"/>
    </location>
</feature>
<evidence type="ECO:0000256" key="10">
    <source>
        <dbReference type="ARBA" id="ARBA00072009"/>
    </source>
</evidence>
<evidence type="ECO:0000313" key="14">
    <source>
        <dbReference type="Proteomes" id="UP000027920"/>
    </source>
</evidence>
<dbReference type="GO" id="GO:0005768">
    <property type="term" value="C:endosome"/>
    <property type="evidence" value="ECO:0007669"/>
    <property type="project" value="TreeGrafter"/>
</dbReference>
<evidence type="ECO:0000256" key="2">
    <source>
        <dbReference type="ARBA" id="ARBA00004287"/>
    </source>
</evidence>
<feature type="region of interest" description="Disordered" evidence="11">
    <location>
        <begin position="167"/>
        <end position="238"/>
    </location>
</feature>
<feature type="compositionally biased region" description="Low complexity" evidence="11">
    <location>
        <begin position="209"/>
        <end position="223"/>
    </location>
</feature>
<dbReference type="FunFam" id="1.20.1270.60:FF:000072">
    <property type="entry name" value="Sorting nexin MVP1"/>
    <property type="match status" value="1"/>
</dbReference>
<dbReference type="Gene3D" id="1.20.1270.60">
    <property type="entry name" value="Arfaptin homology (AH) domain/BAR domain"/>
    <property type="match status" value="1"/>
</dbReference>
<dbReference type="Gene3D" id="3.30.1520.10">
    <property type="entry name" value="Phox-like domain"/>
    <property type="match status" value="1"/>
</dbReference>
<dbReference type="InterPro" id="IPR035704">
    <property type="entry name" value="SNX8/Mvp1_PX"/>
</dbReference>
<dbReference type="PANTHER" id="PTHR47554">
    <property type="entry name" value="SORTING NEXIN MVP1"/>
    <property type="match status" value="1"/>
</dbReference>
<comment type="similarity">
    <text evidence="4">Belongs to the sorting nexin family.</text>
</comment>
<comment type="function">
    <text evidence="1">Required for vacuolar protein sorting.</text>
</comment>
<name>A0A072NZP5_9EURO</name>
<feature type="compositionally biased region" description="Polar residues" evidence="11">
    <location>
        <begin position="278"/>
        <end position="291"/>
    </location>
</feature>
<accession>A0A072NZP5</accession>
<feature type="domain" description="PX" evidence="12">
    <location>
        <begin position="328"/>
        <end position="443"/>
    </location>
</feature>
<dbReference type="GO" id="GO:0032266">
    <property type="term" value="F:phosphatidylinositol-3-phosphate binding"/>
    <property type="evidence" value="ECO:0007669"/>
    <property type="project" value="TreeGrafter"/>
</dbReference>
<dbReference type="CDD" id="cd07597">
    <property type="entry name" value="BAR_SNX8"/>
    <property type="match status" value="1"/>
</dbReference>
<proteinExistence type="inferred from homology"/>
<dbReference type="VEuPathDB" id="FungiDB:A1O9_10797"/>
<dbReference type="Pfam" id="PF19566">
    <property type="entry name" value="Snx8_BAR_dom"/>
    <property type="match status" value="1"/>
</dbReference>
<feature type="region of interest" description="Disordered" evidence="11">
    <location>
        <begin position="1"/>
        <end position="51"/>
    </location>
</feature>
<reference evidence="13 14" key="1">
    <citation type="submission" date="2013-03" db="EMBL/GenBank/DDBJ databases">
        <title>The Genome Sequence of Exophiala aquamarina CBS 119918.</title>
        <authorList>
            <consortium name="The Broad Institute Genomics Platform"/>
            <person name="Cuomo C."/>
            <person name="de Hoog S."/>
            <person name="Gorbushina A."/>
            <person name="Walker B."/>
            <person name="Young S.K."/>
            <person name="Zeng Q."/>
            <person name="Gargeya S."/>
            <person name="Fitzgerald M."/>
            <person name="Haas B."/>
            <person name="Abouelleil A."/>
            <person name="Allen A.W."/>
            <person name="Alvarado L."/>
            <person name="Arachchi H.M."/>
            <person name="Berlin A.M."/>
            <person name="Chapman S.B."/>
            <person name="Gainer-Dewar J."/>
            <person name="Goldberg J."/>
            <person name="Griggs A."/>
            <person name="Gujja S."/>
            <person name="Hansen M."/>
            <person name="Howarth C."/>
            <person name="Imamovic A."/>
            <person name="Ireland A."/>
            <person name="Larimer J."/>
            <person name="McCowan C."/>
            <person name="Murphy C."/>
            <person name="Pearson M."/>
            <person name="Poon T.W."/>
            <person name="Priest M."/>
            <person name="Roberts A."/>
            <person name="Saif S."/>
            <person name="Shea T."/>
            <person name="Sisk P."/>
            <person name="Sykes S."/>
            <person name="Wortman J."/>
            <person name="Nusbaum C."/>
            <person name="Birren B."/>
        </authorList>
    </citation>
    <scope>NUCLEOTIDE SEQUENCE [LARGE SCALE GENOMIC DNA]</scope>
    <source>
        <strain evidence="13 14">CBS 119918</strain>
    </source>
</reference>
<dbReference type="GO" id="GO:0005829">
    <property type="term" value="C:cytosol"/>
    <property type="evidence" value="ECO:0007669"/>
    <property type="project" value="GOC"/>
</dbReference>
<dbReference type="Proteomes" id="UP000027920">
    <property type="component" value="Unassembled WGS sequence"/>
</dbReference>
<evidence type="ECO:0000256" key="1">
    <source>
        <dbReference type="ARBA" id="ARBA00002474"/>
    </source>
</evidence>
<dbReference type="GO" id="GO:0006623">
    <property type="term" value="P:protein targeting to vacuole"/>
    <property type="evidence" value="ECO:0007669"/>
    <property type="project" value="TreeGrafter"/>
</dbReference>
<dbReference type="InterPro" id="IPR027267">
    <property type="entry name" value="AH/BAR_dom_sf"/>
</dbReference>
<dbReference type="AlphaFoldDB" id="A0A072NZP5"/>
<dbReference type="Pfam" id="PF00787">
    <property type="entry name" value="PX"/>
    <property type="match status" value="1"/>
</dbReference>
<evidence type="ECO:0000256" key="7">
    <source>
        <dbReference type="ARBA" id="ARBA00022490"/>
    </source>
</evidence>
<dbReference type="InterPro" id="IPR028662">
    <property type="entry name" value="SNX8/Mvp1"/>
</dbReference>
<dbReference type="InterPro" id="IPR001683">
    <property type="entry name" value="PX_dom"/>
</dbReference>
<evidence type="ECO:0000313" key="13">
    <source>
        <dbReference type="EMBL" id="KEF52892.1"/>
    </source>
</evidence>
<evidence type="ECO:0000256" key="8">
    <source>
        <dbReference type="ARBA" id="ARBA00022927"/>
    </source>
</evidence>
<feature type="compositionally biased region" description="Polar residues" evidence="11">
    <location>
        <begin position="180"/>
        <end position="190"/>
    </location>
</feature>
<feature type="compositionally biased region" description="Polar residues" evidence="11">
    <location>
        <begin position="1"/>
        <end position="18"/>
    </location>
</feature>
<keyword evidence="14" id="KW-1185">Reference proteome</keyword>
<evidence type="ECO:0000256" key="9">
    <source>
        <dbReference type="ARBA" id="ARBA00023136"/>
    </source>
</evidence>
<evidence type="ECO:0000256" key="6">
    <source>
        <dbReference type="ARBA" id="ARBA00022448"/>
    </source>
</evidence>
<keyword evidence="6" id="KW-0813">Transport</keyword>
<evidence type="ECO:0000256" key="4">
    <source>
        <dbReference type="ARBA" id="ARBA00010883"/>
    </source>
</evidence>
<protein>
    <recommendedName>
        <fullName evidence="5">Sorting nexin MVP1</fullName>
    </recommendedName>
    <alternativeName>
        <fullName evidence="10">Sorting nexin mvp1</fullName>
    </alternativeName>
</protein>
<keyword evidence="8" id="KW-0653">Protein transport</keyword>
<feature type="region of interest" description="Disordered" evidence="11">
    <location>
        <begin position="251"/>
        <end position="324"/>
    </location>
</feature>
<dbReference type="EMBL" id="AMGV01000015">
    <property type="protein sequence ID" value="KEF52892.1"/>
    <property type="molecule type" value="Genomic_DNA"/>
</dbReference>
<organism evidence="13 14">
    <name type="scientific">Exophiala aquamarina CBS 119918</name>
    <dbReference type="NCBI Taxonomy" id="1182545"/>
    <lineage>
        <taxon>Eukaryota</taxon>
        <taxon>Fungi</taxon>
        <taxon>Dikarya</taxon>
        <taxon>Ascomycota</taxon>
        <taxon>Pezizomycotina</taxon>
        <taxon>Eurotiomycetes</taxon>
        <taxon>Chaetothyriomycetidae</taxon>
        <taxon>Chaetothyriales</taxon>
        <taxon>Herpotrichiellaceae</taxon>
        <taxon>Exophiala</taxon>
    </lineage>
</organism>
<dbReference type="GeneID" id="25285701"/>
<sequence>MSLFGSSPTESAPLNSKSLFGDEPARPATNSSLFADDAGESPWSMPTPKKSARQNLVKNLLPATDVPDSYVDAFDAVLNANERTGVGIGLAGIKNVLQSSDLSEQEQHKIFNFVVPGGQESANGVGRSEFNVLLALIGLGQEGEDITLDSVDDRRRKLPQPRIAYIDRLESSVPPPKAPSPQQTKPTPVNLNKARQDSFGGDLTSDPWASPSNNRMPPSSAAPAPAPPSLPSNGVSVTVDKSVSNGMVRTTSTFTTAGNRSSSSGSPNQSRSAAGGWNSFNGSSADFSEQPTLGGGFGDPDDGQGPNPPSHGPTTSISQSVTIPPGTGESVIVSMLPEKEGMFLFQHHNYEVKTVRRGSSVVRRYSDFVWLLDCLQKRYPFRRLPLLPPKRVQLNGTHLAADAAIFLEKRRRGLVRFANQLVQHPVLSQETLVVMFLTVPTELAVWRKQATISVQEEFTGKSLPPTLEDSLPSNLPDLFDQVRIGVKRSAEIYINLCILLERLIKRSEGLAADSAKLSQALAHLTDSSDDTYAIDNNDVPLLNEGIKSTAKHVATTQTLLEDEARAWDTGVLEDMKSIRDSLVSMRDMFDRRDRYARDNIPQLERRIEASENKLQQLRQKPPAQIKPGELEKVESSIMSDKESIVQQHARGVFIKECVRDEIVTFQGSIYAISRLHQDWSQERVKYAELQANNWRSLVDQVESMPVGE</sequence>
<dbReference type="OrthoDB" id="10064318at2759"/>
<dbReference type="CDD" id="cd06866">
    <property type="entry name" value="PX_SNX8_Mvp1p_like"/>
    <property type="match status" value="1"/>
</dbReference>
<dbReference type="PANTHER" id="PTHR47554:SF1">
    <property type="entry name" value="SORTING NEXIN MVP1"/>
    <property type="match status" value="1"/>
</dbReference>
<dbReference type="STRING" id="1182545.A0A072NZP5"/>
<dbReference type="PROSITE" id="PS50195">
    <property type="entry name" value="PX"/>
    <property type="match status" value="1"/>
</dbReference>
<evidence type="ECO:0000256" key="11">
    <source>
        <dbReference type="SAM" id="MobiDB-lite"/>
    </source>
</evidence>
<evidence type="ECO:0000256" key="5">
    <source>
        <dbReference type="ARBA" id="ARBA00014268"/>
    </source>
</evidence>
<dbReference type="InterPro" id="IPR036871">
    <property type="entry name" value="PX_dom_sf"/>
</dbReference>